<feature type="non-terminal residue" evidence="2">
    <location>
        <position position="1"/>
    </location>
</feature>
<evidence type="ECO:0000313" key="2">
    <source>
        <dbReference type="EMBL" id="RMH87299.1"/>
    </source>
</evidence>
<gene>
    <name evidence="2" type="ORF">EBB59_13250</name>
</gene>
<sequence length="330" mass="35822">ADSAQNHFIGRNAGGMAGGFLFGAGYGAATGAWTGPGAFLTGIAGGIGGAYLGERWAEQKDIERIHTQTDRSGNPWSRQPDDPHGTWTRVERTPTPGGGYQDTRLAAAGRLHDELNYRAANDSYALGLANPPKPQAPFRLDASRSTQPPPSPFETGRDYVRDAQSGQWQLEIRQTLEGRLPVTRHEPVGPERANALERQSQAIIAQNAANTPAAIAARHRIAFEQFDWNEFTAHEPVSPAIINAHAQTQTLQASDGHTYTRDTEGEWHRPGTFYGSHTAEGNLREELNRTWASQQAGLREMAAMAEMARAHPTPTPSDLRSQVAGAYARA</sequence>
<dbReference type="Proteomes" id="UP000275012">
    <property type="component" value="Unassembled WGS sequence"/>
</dbReference>
<keyword evidence="3" id="KW-1185">Reference proteome</keyword>
<feature type="compositionally biased region" description="Basic and acidic residues" evidence="1">
    <location>
        <begin position="79"/>
        <end position="92"/>
    </location>
</feature>
<reference evidence="2 3" key="1">
    <citation type="submission" date="2018-10" db="EMBL/GenBank/DDBJ databases">
        <title>Proposal of Lysobacter pythonis sp. nov. isolated from royal pythons (Python regius).</title>
        <authorList>
            <person name="Hans-Juergen B."/>
            <person name="Huptas C."/>
            <person name="Sandra B."/>
            <person name="Igor L."/>
            <person name="Joachim S."/>
            <person name="Siegfried S."/>
            <person name="Mareike W."/>
            <person name="Peter K."/>
        </authorList>
    </citation>
    <scope>NUCLEOTIDE SEQUENCE [LARGE SCALE GENOMIC DNA]</scope>
    <source>
        <strain evidence="2 3">4284/11</strain>
    </source>
</reference>
<protein>
    <submittedName>
        <fullName evidence="2">Uncharacterized protein</fullName>
    </submittedName>
</protein>
<name>A0A3M2HIV9_9GAMM</name>
<comment type="caution">
    <text evidence="2">The sequence shown here is derived from an EMBL/GenBank/DDBJ whole genome shotgun (WGS) entry which is preliminary data.</text>
</comment>
<feature type="region of interest" description="Disordered" evidence="1">
    <location>
        <begin position="66"/>
        <end position="102"/>
    </location>
</feature>
<feature type="region of interest" description="Disordered" evidence="1">
    <location>
        <begin position="310"/>
        <end position="330"/>
    </location>
</feature>
<evidence type="ECO:0000313" key="3">
    <source>
        <dbReference type="Proteomes" id="UP000275012"/>
    </source>
</evidence>
<feature type="region of interest" description="Disordered" evidence="1">
    <location>
        <begin position="129"/>
        <end position="157"/>
    </location>
</feature>
<accession>A0A3M2HIV9</accession>
<dbReference type="AlphaFoldDB" id="A0A3M2HIV9"/>
<proteinExistence type="predicted"/>
<feature type="non-terminal residue" evidence="2">
    <location>
        <position position="330"/>
    </location>
</feature>
<dbReference type="EMBL" id="RFLY01000059">
    <property type="protein sequence ID" value="RMH87299.1"/>
    <property type="molecule type" value="Genomic_DNA"/>
</dbReference>
<evidence type="ECO:0000256" key="1">
    <source>
        <dbReference type="SAM" id="MobiDB-lite"/>
    </source>
</evidence>
<organism evidence="2 3">
    <name type="scientific">Solilutibacter pythonis</name>
    <dbReference type="NCBI Taxonomy" id="2483112"/>
    <lineage>
        <taxon>Bacteria</taxon>
        <taxon>Pseudomonadati</taxon>
        <taxon>Pseudomonadota</taxon>
        <taxon>Gammaproteobacteria</taxon>
        <taxon>Lysobacterales</taxon>
        <taxon>Lysobacteraceae</taxon>
        <taxon>Solilutibacter</taxon>
    </lineage>
</organism>